<dbReference type="AlphaFoldDB" id="A0AAU9UF89"/>
<evidence type="ECO:0000313" key="2">
    <source>
        <dbReference type="Proteomes" id="UP001153954"/>
    </source>
</evidence>
<evidence type="ECO:0000313" key="1">
    <source>
        <dbReference type="EMBL" id="CAH2095450.1"/>
    </source>
</evidence>
<dbReference type="Proteomes" id="UP001153954">
    <property type="component" value="Unassembled WGS sequence"/>
</dbReference>
<protein>
    <submittedName>
        <fullName evidence="1">Uncharacterized protein</fullName>
    </submittedName>
</protein>
<sequence length="140" mass="15540">MYVGIEGECVREQITGRVGESIGCVQCWHSATPRSTQRRAACPRFVVAIHMGRSRATCRRRNISPVKSLARPLRRTARLACASRCAPTETRAPLVQSSVFLLYPHDCRPSPVARCSHSPRSLPTINTLLAVFILRARSTI</sequence>
<accession>A0AAU9UF89</accession>
<reference evidence="1" key="1">
    <citation type="submission" date="2022-03" db="EMBL/GenBank/DDBJ databases">
        <authorList>
            <person name="Tunstrom K."/>
        </authorList>
    </citation>
    <scope>NUCLEOTIDE SEQUENCE</scope>
</reference>
<keyword evidence="2" id="KW-1185">Reference proteome</keyword>
<proteinExistence type="predicted"/>
<gene>
    <name evidence="1" type="ORF">EEDITHA_LOCUS10899</name>
</gene>
<organism evidence="1 2">
    <name type="scientific">Euphydryas editha</name>
    <name type="common">Edith's checkerspot</name>
    <dbReference type="NCBI Taxonomy" id="104508"/>
    <lineage>
        <taxon>Eukaryota</taxon>
        <taxon>Metazoa</taxon>
        <taxon>Ecdysozoa</taxon>
        <taxon>Arthropoda</taxon>
        <taxon>Hexapoda</taxon>
        <taxon>Insecta</taxon>
        <taxon>Pterygota</taxon>
        <taxon>Neoptera</taxon>
        <taxon>Endopterygota</taxon>
        <taxon>Lepidoptera</taxon>
        <taxon>Glossata</taxon>
        <taxon>Ditrysia</taxon>
        <taxon>Papilionoidea</taxon>
        <taxon>Nymphalidae</taxon>
        <taxon>Nymphalinae</taxon>
        <taxon>Euphydryas</taxon>
    </lineage>
</organism>
<dbReference type="EMBL" id="CAKOGL010000015">
    <property type="protein sequence ID" value="CAH2095450.1"/>
    <property type="molecule type" value="Genomic_DNA"/>
</dbReference>
<comment type="caution">
    <text evidence="1">The sequence shown here is derived from an EMBL/GenBank/DDBJ whole genome shotgun (WGS) entry which is preliminary data.</text>
</comment>
<name>A0AAU9UF89_EUPED</name>